<feature type="region of interest" description="Disordered" evidence="16">
    <location>
        <begin position="412"/>
        <end position="446"/>
    </location>
</feature>
<dbReference type="Pfam" id="PF17416">
    <property type="entry name" value="Glycoprot_B_PH1"/>
    <property type="match status" value="1"/>
</dbReference>
<evidence type="ECO:0000256" key="8">
    <source>
        <dbReference type="ARBA" id="ARBA00022870"/>
    </source>
</evidence>
<dbReference type="Gene3D" id="2.30.29.100">
    <property type="match status" value="2"/>
</dbReference>
<evidence type="ECO:0000256" key="6">
    <source>
        <dbReference type="ARBA" id="ARBA00022812"/>
    </source>
</evidence>
<evidence type="ECO:0000256" key="2">
    <source>
        <dbReference type="ARBA" id="ARBA00022581"/>
    </source>
</evidence>
<keyword evidence="12 17" id="KW-0472">Membrane</keyword>
<evidence type="ECO:0000256" key="7">
    <source>
        <dbReference type="ARBA" id="ARBA00022844"/>
    </source>
</evidence>
<keyword evidence="3 17" id="KW-0812">Transmembrane</keyword>
<feature type="domain" description="Herpesvirus glycoprotein B ectodomain C-terminal" evidence="18">
    <location>
        <begin position="453"/>
        <end position="676"/>
    </location>
</feature>
<evidence type="ECO:0000256" key="17">
    <source>
        <dbReference type="SAM" id="Phobius"/>
    </source>
</evidence>
<keyword evidence="9" id="KW-0261">Viral envelope protein</keyword>
<feature type="transmembrane region" description="Helical" evidence="17">
    <location>
        <begin position="733"/>
        <end position="751"/>
    </location>
</feature>
<evidence type="ECO:0000256" key="5">
    <source>
        <dbReference type="ARBA" id="ARBA00022804"/>
    </source>
</evidence>
<keyword evidence="6" id="KW-1040">Host Golgi apparatus</keyword>
<feature type="domain" description="Herpesvirus Glycoprotein B PH-like" evidence="20">
    <location>
        <begin position="307"/>
        <end position="401"/>
    </location>
</feature>
<protein>
    <submittedName>
        <fullName evidence="21">Glycoprotein B</fullName>
    </submittedName>
</protein>
<evidence type="ECO:0000256" key="11">
    <source>
        <dbReference type="ARBA" id="ARBA00023046"/>
    </source>
</evidence>
<evidence type="ECO:0000256" key="12">
    <source>
        <dbReference type="ARBA" id="ARBA00023136"/>
    </source>
</evidence>
<dbReference type="GO" id="GO:0019031">
    <property type="term" value="C:viral envelope"/>
    <property type="evidence" value="ECO:0007669"/>
    <property type="project" value="UniProtKB-KW"/>
</dbReference>
<accession>F2WU20</accession>
<dbReference type="Gene3D" id="2.30.30.1230">
    <property type="match status" value="1"/>
</dbReference>
<keyword evidence="1" id="KW-1032">Host cell membrane</keyword>
<dbReference type="GO" id="GO:0019062">
    <property type="term" value="P:virion attachment to host cell"/>
    <property type="evidence" value="ECO:0007669"/>
    <property type="project" value="UniProtKB-KW"/>
</dbReference>
<evidence type="ECO:0000256" key="15">
    <source>
        <dbReference type="ARBA" id="ARBA00023296"/>
    </source>
</evidence>
<dbReference type="Gene3D" id="6.10.250.3280">
    <property type="match status" value="1"/>
</dbReference>
<evidence type="ECO:0000256" key="14">
    <source>
        <dbReference type="ARBA" id="ARBA00023180"/>
    </source>
</evidence>
<dbReference type="InterPro" id="IPR035377">
    <property type="entry name" value="Glycoprot_B_PH1"/>
</dbReference>
<keyword evidence="11" id="KW-1039">Host endosome</keyword>
<evidence type="ECO:0000259" key="18">
    <source>
        <dbReference type="Pfam" id="PF00606"/>
    </source>
</evidence>
<evidence type="ECO:0000259" key="20">
    <source>
        <dbReference type="Pfam" id="PF17417"/>
    </source>
</evidence>
<dbReference type="HAMAP" id="MF_04032">
    <property type="entry name" value="HSV_GB"/>
    <property type="match status" value="1"/>
</dbReference>
<evidence type="ECO:0000256" key="10">
    <source>
        <dbReference type="ARBA" id="ARBA00022989"/>
    </source>
</evidence>
<dbReference type="InterPro" id="IPR038631">
    <property type="entry name" value="Glycoprot_B_PH2_sf"/>
</dbReference>
<gene>
    <name evidence="21" type="primary">gB</name>
</gene>
<dbReference type="GO" id="GO:0046718">
    <property type="term" value="P:symbiont entry into host cell"/>
    <property type="evidence" value="ECO:0007669"/>
    <property type="project" value="UniProtKB-KW"/>
</dbReference>
<dbReference type="EMBL" id="HQ247740">
    <property type="protein sequence ID" value="ADZ99531.1"/>
    <property type="molecule type" value="Genomic_DNA"/>
</dbReference>
<feature type="compositionally biased region" description="Low complexity" evidence="16">
    <location>
        <begin position="412"/>
        <end position="426"/>
    </location>
</feature>
<feature type="domain" description="Herpesvirus Glycoprotein B PH-like" evidence="19">
    <location>
        <begin position="93"/>
        <end position="305"/>
    </location>
</feature>
<keyword evidence="10 17" id="KW-1133">Transmembrane helix</keyword>
<evidence type="ECO:0000313" key="21">
    <source>
        <dbReference type="EMBL" id="ADZ99531.1"/>
    </source>
</evidence>
<keyword evidence="5" id="KW-1161">Viral attachment to host cell</keyword>
<organism evidence="21">
    <name type="scientific">Equid gammaherpesvirus 2</name>
    <name type="common">Equine herpesvirus 2</name>
    <dbReference type="NCBI Taxonomy" id="12657"/>
    <lineage>
        <taxon>Viruses</taxon>
        <taxon>Duplodnaviria</taxon>
        <taxon>Heunggongvirae</taxon>
        <taxon>Peploviricota</taxon>
        <taxon>Herviviricetes</taxon>
        <taxon>Herpesvirales</taxon>
        <taxon>Orthoherpesviridae</taxon>
        <taxon>Gammaherpesvirinae</taxon>
        <taxon>Percavirus</taxon>
        <taxon>Percavirus equidgamma2</taxon>
    </lineage>
</organism>
<evidence type="ECO:0000256" key="3">
    <source>
        <dbReference type="ARBA" id="ARBA00022692"/>
    </source>
</evidence>
<keyword evidence="13" id="KW-1015">Disulfide bond</keyword>
<evidence type="ECO:0000256" key="13">
    <source>
        <dbReference type="ARBA" id="ARBA00023157"/>
    </source>
</evidence>
<proteinExistence type="inferred from homology"/>
<feature type="transmembrane region" description="Helical" evidence="17">
    <location>
        <begin position="704"/>
        <end position="727"/>
    </location>
</feature>
<sequence length="878" mass="99436">MGVWGGPRVVLCLWWVTAMLFRVVTNDDQTTPFATDRPEVSGAENSTNPFLPFRVCGASPTGGEIFRFPLEEKCPNTEDKDHIEGIALIYKTNIVPYIFKVRKYRKIMTSTTIYKGWSEDAITNQHTRSYGVYPWEARMMDYYYQCFNAIQVNEGGHINTYVDRDGWNETAFLKPADGLTTNIRRFQSQPEVYAIPRNLLWSYTTRTTVNCEVTDMTARSIKPFDFFVTSVGDTIEMSPFVNNVTHDTKPASTIKKPVSLDVLRNYAITTYGQGVFSGENATRLYATFNDFSLSWKAETENSSYCHLVLWRGVPNAIQTQHDNSYQFSYHDITAAFTTPLTEETSEFNKTYQCVWKDIEGEIDKKLQTLTKTHAKNGSFQIYKTSGNLYIVWQPLVQLNLLYAHARALNATNHTETTTPTPTSTSSSHRRKRRSAETGAGGGNGTGNYTLEGSVAASQLQFAYDNLRKSINRVLEELSRAWCREQYRSSLIWYELSKINPTSVMSAIYGRPVSAKLIGDVVSVSDCIVVDQNSVFVHKNMRVAGKEGMCYTRPVVGFKFVNGSELFAGQLGPRNEIMLSTSQVEFCQHSCEHYFQAGNQMYKYKNYYYDSTLNLTDIPTLHTMITLNLSLVENIDFKVIELYSKTEKRLSNVFDIETMFREYNYYTQNLNGLRKDLDDSIDHGRDSFIQTLGDIMQDLGTIGKVVVNVASGVFSLFGSIVSGVISFFKNPFGGMLLIVLIIAGVVVVYLFMTRSRSIYSAPIRMLYPGVERAAQEPGAHPVSEDQIRNILMGMHEFQQKQKAEEEARREEELKGKRTLFELIRDSASNVLRRRRGGGGYQRLQHQHGSDDEGDYEPLRRPDGGYDDVDVEAGTADTGV</sequence>
<feature type="region of interest" description="Disordered" evidence="16">
    <location>
        <begin position="832"/>
        <end position="878"/>
    </location>
</feature>
<keyword evidence="14" id="KW-0325">Glycoprotein</keyword>
<dbReference type="Gene3D" id="1.20.5.1890">
    <property type="match status" value="1"/>
</dbReference>
<evidence type="ECO:0000256" key="4">
    <source>
        <dbReference type="ARBA" id="ARBA00022729"/>
    </source>
</evidence>
<dbReference type="SUPFAM" id="SSF161008">
    <property type="entry name" value="Viral glycoprotein ectodomain-like"/>
    <property type="match status" value="1"/>
</dbReference>
<evidence type="ECO:0000256" key="16">
    <source>
        <dbReference type="SAM" id="MobiDB-lite"/>
    </source>
</evidence>
<keyword evidence="7" id="KW-0946">Virion</keyword>
<name>F2WU20_9GAMA</name>
<reference evidence="21" key="1">
    <citation type="submission" date="2010-09" db="EMBL/GenBank/DDBJ databases">
        <title>Comparison of genetic diversity of Equine gammaherpesviruses (gEHV) and isolation of a syncytium forming gEHV-strain.</title>
        <authorList>
            <person name="Thorsteinsdottir L."/>
            <person name="Torfason E.G."/>
            <person name="Torsteinsdottir S."/>
            <person name="Svansson V."/>
        </authorList>
    </citation>
    <scope>NUCLEOTIDE SEQUENCE</scope>
    <source>
        <strain evidence="21">GEHV-Dv</strain>
    </source>
</reference>
<dbReference type="InterPro" id="IPR035381">
    <property type="entry name" value="Glycoprot_B_PH2"/>
</dbReference>
<dbReference type="Pfam" id="PF17417">
    <property type="entry name" value="Glycoprot_B_PH2"/>
    <property type="match status" value="1"/>
</dbReference>
<dbReference type="InterPro" id="IPR000234">
    <property type="entry name" value="Herpes_Glycoprot_B"/>
</dbReference>
<evidence type="ECO:0000256" key="1">
    <source>
        <dbReference type="ARBA" id="ARBA00022511"/>
    </source>
</evidence>
<keyword evidence="15" id="KW-1160">Virus entry into host cell</keyword>
<dbReference type="InterPro" id="IPR055341">
    <property type="entry name" value="Glycoprotein_B_ecto_C"/>
</dbReference>
<keyword evidence="8" id="KW-1043">Host membrane</keyword>
<dbReference type="Pfam" id="PF00606">
    <property type="entry name" value="Glycoprotein_B"/>
    <property type="match status" value="1"/>
</dbReference>
<evidence type="ECO:0000256" key="9">
    <source>
        <dbReference type="ARBA" id="ARBA00022879"/>
    </source>
</evidence>
<keyword evidence="4" id="KW-0732">Signal</keyword>
<evidence type="ECO:0000259" key="19">
    <source>
        <dbReference type="Pfam" id="PF17416"/>
    </source>
</evidence>
<keyword evidence="2" id="KW-0945">Host-virus interaction</keyword>